<keyword evidence="3" id="KW-1185">Reference proteome</keyword>
<dbReference type="AlphaFoldDB" id="A0A9P1DYP1"/>
<dbReference type="PANTHER" id="PTHR39267:SF1">
    <property type="entry name" value="SURVIVAL MOTOR NEURON PROTEIN"/>
    <property type="match status" value="1"/>
</dbReference>
<feature type="region of interest" description="Disordered" evidence="1">
    <location>
        <begin position="33"/>
        <end position="65"/>
    </location>
</feature>
<dbReference type="PANTHER" id="PTHR39267">
    <property type="entry name" value="SURVIVAL MOTOR NEURON-LIKE PROTEIN 1"/>
    <property type="match status" value="1"/>
</dbReference>
<protein>
    <recommendedName>
        <fullName evidence="4">Survival motor neuron Tudor domain-containing protein</fullName>
    </recommendedName>
</protein>
<gene>
    <name evidence="2" type="ORF">CEURO_LOCUS1630</name>
</gene>
<name>A0A9P1DYP1_CUSEU</name>
<evidence type="ECO:0008006" key="4">
    <source>
        <dbReference type="Google" id="ProtNLM"/>
    </source>
</evidence>
<dbReference type="OrthoDB" id="197400at2759"/>
<dbReference type="InterPro" id="IPR040424">
    <property type="entry name" value="Smn1"/>
</dbReference>
<feature type="compositionally biased region" description="Basic and acidic residues" evidence="1">
    <location>
        <begin position="48"/>
        <end position="60"/>
    </location>
</feature>
<reference evidence="2" key="1">
    <citation type="submission" date="2022-07" db="EMBL/GenBank/DDBJ databases">
        <authorList>
            <person name="Macas J."/>
            <person name="Novak P."/>
            <person name="Neumann P."/>
        </authorList>
    </citation>
    <scope>NUCLEOTIDE SEQUENCE</scope>
</reference>
<dbReference type="Proteomes" id="UP001152484">
    <property type="component" value="Unassembled WGS sequence"/>
</dbReference>
<evidence type="ECO:0000256" key="1">
    <source>
        <dbReference type="SAM" id="MobiDB-lite"/>
    </source>
</evidence>
<evidence type="ECO:0000313" key="3">
    <source>
        <dbReference type="Proteomes" id="UP001152484"/>
    </source>
</evidence>
<proteinExistence type="predicted"/>
<organism evidence="2 3">
    <name type="scientific">Cuscuta europaea</name>
    <name type="common">European dodder</name>
    <dbReference type="NCBI Taxonomy" id="41803"/>
    <lineage>
        <taxon>Eukaryota</taxon>
        <taxon>Viridiplantae</taxon>
        <taxon>Streptophyta</taxon>
        <taxon>Embryophyta</taxon>
        <taxon>Tracheophyta</taxon>
        <taxon>Spermatophyta</taxon>
        <taxon>Magnoliopsida</taxon>
        <taxon>eudicotyledons</taxon>
        <taxon>Gunneridae</taxon>
        <taxon>Pentapetalae</taxon>
        <taxon>asterids</taxon>
        <taxon>lamiids</taxon>
        <taxon>Solanales</taxon>
        <taxon>Convolvulaceae</taxon>
        <taxon>Cuscuteae</taxon>
        <taxon>Cuscuta</taxon>
        <taxon>Cuscuta subgen. Cuscuta</taxon>
    </lineage>
</organism>
<comment type="caution">
    <text evidence="2">The sequence shown here is derived from an EMBL/GenBank/DDBJ whole genome shotgun (WGS) entry which is preliminary data.</text>
</comment>
<evidence type="ECO:0000313" key="2">
    <source>
        <dbReference type="EMBL" id="CAH9060801.1"/>
    </source>
</evidence>
<sequence length="358" mass="39175">MGNGEDDLRDECDLTNAFDDAISKYKIKHNLAGGGATSAQVNSSVVGDENRESRRQKETGDENEVLSTQRIEIGEASNASPAKENFCTETSGIEQSLDKTTSDVDPESVEDYNGLVEKYYELEGQMQQIIQKLNQFGDLSHQNPVSSTLTPQEHQSYGEQPSYYFCYPHECQGQVYPFMVPPAYYVGENGTDKNSGASRNTGCDQNTTSFQEPDVITTMDAAAKALSSVGVDSVNESEPETALPEVLLPPFMASPAYYVGGNFTDKNSGASLETSYDKNKTSCQQPDDITAMVAAEMALSFVGVDLGNEGEPMMSNDHEVNESEPQTALPEVLHAWYAAGYYTGKYLKEQSRAAKRHE</sequence>
<accession>A0A9P1DYP1</accession>
<dbReference type="EMBL" id="CAMAPE010000004">
    <property type="protein sequence ID" value="CAH9060801.1"/>
    <property type="molecule type" value="Genomic_DNA"/>
</dbReference>